<accession>A0A7W6QE77</accession>
<evidence type="ECO:0000313" key="1">
    <source>
        <dbReference type="EMBL" id="MBB4195921.1"/>
    </source>
</evidence>
<dbReference type="Proteomes" id="UP000524492">
    <property type="component" value="Unassembled WGS sequence"/>
</dbReference>
<comment type="caution">
    <text evidence="1">The sequence shown here is derived from an EMBL/GenBank/DDBJ whole genome shotgun (WGS) entry which is preliminary data.</text>
</comment>
<reference evidence="1 2" key="1">
    <citation type="submission" date="2020-08" db="EMBL/GenBank/DDBJ databases">
        <title>Genomic Encyclopedia of Type Strains, Phase IV (KMG-V): Genome sequencing to study the core and pangenomes of soil and plant-associated prokaryotes.</title>
        <authorList>
            <person name="Whitman W."/>
        </authorList>
    </citation>
    <scope>NUCLEOTIDE SEQUENCE [LARGE SCALE GENOMIC DNA]</scope>
    <source>
        <strain evidence="1 2">SEMIA 4074</strain>
    </source>
</reference>
<dbReference type="EMBL" id="JACIFV010000041">
    <property type="protein sequence ID" value="MBB4195921.1"/>
    <property type="molecule type" value="Genomic_DNA"/>
</dbReference>
<dbReference type="PANTHER" id="PTHR36039:SF2">
    <property type="entry name" value="RNA LIGASE_CYCLIC NUCLEOTIDE PHOSPHODIESTERASE FAMILY PROTEIN"/>
    <property type="match status" value="1"/>
</dbReference>
<dbReference type="Pfam" id="PF13563">
    <property type="entry name" value="2_5_RNA_ligase2"/>
    <property type="match status" value="1"/>
</dbReference>
<evidence type="ECO:0000313" key="2">
    <source>
        <dbReference type="Proteomes" id="UP000524492"/>
    </source>
</evidence>
<proteinExistence type="predicted"/>
<dbReference type="SUPFAM" id="SSF55144">
    <property type="entry name" value="LigT-like"/>
    <property type="match status" value="1"/>
</dbReference>
<dbReference type="GO" id="GO:0016874">
    <property type="term" value="F:ligase activity"/>
    <property type="evidence" value="ECO:0007669"/>
    <property type="project" value="UniProtKB-KW"/>
</dbReference>
<sequence length="176" mass="19875">MPYGISLKCLNDTASPVFKLWDDAAAFEETASMRALNYPPHITLAVYQEIAVDRLAEAAERVFRIHPAVALSFAGIGYFENEFLVLWARPNQDERLFQLHAALHREIDPVHCHECYRPGNWVPHCTIATKIPKAKSQAAINWANRNRMQFSVTLDAVDCVRFPPVEILSEIGLASQ</sequence>
<protein>
    <submittedName>
        <fullName evidence="1">2'-5' RNA ligase</fullName>
    </submittedName>
</protein>
<keyword evidence="2" id="KW-1185">Reference proteome</keyword>
<keyword evidence="1" id="KW-0436">Ligase</keyword>
<dbReference type="RefSeq" id="WP_184460327.1">
    <property type="nucleotide sequence ID" value="NZ_JACIFV010000041.1"/>
</dbReference>
<gene>
    <name evidence="1" type="ORF">GGD53_006122</name>
</gene>
<name>A0A7W6QE77_9HYPH</name>
<organism evidence="1 2">
    <name type="scientific">Rhizobium aethiopicum</name>
    <dbReference type="NCBI Taxonomy" id="1138170"/>
    <lineage>
        <taxon>Bacteria</taxon>
        <taxon>Pseudomonadati</taxon>
        <taxon>Pseudomonadota</taxon>
        <taxon>Alphaproteobacteria</taxon>
        <taxon>Hyphomicrobiales</taxon>
        <taxon>Rhizobiaceae</taxon>
        <taxon>Rhizobium/Agrobacterium group</taxon>
        <taxon>Rhizobium</taxon>
    </lineage>
</organism>
<dbReference type="Gene3D" id="3.90.1140.10">
    <property type="entry name" value="Cyclic phosphodiesterase"/>
    <property type="match status" value="1"/>
</dbReference>
<dbReference type="PANTHER" id="PTHR36039">
    <property type="match status" value="1"/>
</dbReference>
<dbReference type="InterPro" id="IPR009097">
    <property type="entry name" value="Cyclic_Pdiesterase"/>
</dbReference>
<dbReference type="AlphaFoldDB" id="A0A7W6QE77"/>